<organism evidence="3 4">
    <name type="scientific">Agaricus bisporus var. burnettii</name>
    <dbReference type="NCBI Taxonomy" id="192524"/>
    <lineage>
        <taxon>Eukaryota</taxon>
        <taxon>Fungi</taxon>
        <taxon>Dikarya</taxon>
        <taxon>Basidiomycota</taxon>
        <taxon>Agaricomycotina</taxon>
        <taxon>Agaricomycetes</taxon>
        <taxon>Agaricomycetidae</taxon>
        <taxon>Agaricales</taxon>
        <taxon>Agaricineae</taxon>
        <taxon>Agaricaceae</taxon>
        <taxon>Agaricus</taxon>
    </lineage>
</organism>
<dbReference type="Pfam" id="PF13821">
    <property type="entry name" value="DUF4187"/>
    <property type="match status" value="1"/>
</dbReference>
<dbReference type="EMBL" id="JABXXO010000006">
    <property type="protein sequence ID" value="KAF7776085.1"/>
    <property type="molecule type" value="Genomic_DNA"/>
</dbReference>
<dbReference type="InterPro" id="IPR039249">
    <property type="entry name" value="GPATCH11"/>
</dbReference>
<feature type="domain" description="G-patch" evidence="2">
    <location>
        <begin position="94"/>
        <end position="161"/>
    </location>
</feature>
<protein>
    <recommendedName>
        <fullName evidence="2">G-patch domain-containing protein</fullName>
    </recommendedName>
</protein>
<dbReference type="InterPro" id="IPR025239">
    <property type="entry name" value="DUF4187"/>
</dbReference>
<evidence type="ECO:0000313" key="3">
    <source>
        <dbReference type="EMBL" id="KAF7776085.1"/>
    </source>
</evidence>
<dbReference type="PANTHER" id="PTHR21032:SF0">
    <property type="entry name" value="G PATCH DOMAIN-CONTAINING PROTEIN 11"/>
    <property type="match status" value="1"/>
</dbReference>
<reference evidence="3 4" key="1">
    <citation type="journal article" name="Sci. Rep.">
        <title>Telomere-to-telomere assembled and centromere annotated genomes of the two main subspecies of the button mushroom Agaricus bisporus reveal especially polymorphic chromosome ends.</title>
        <authorList>
            <person name="Sonnenberg A.S.M."/>
            <person name="Sedaghat-Telgerd N."/>
            <person name="Lavrijssen B."/>
            <person name="Ohm R.A."/>
            <person name="Hendrickx P.M."/>
            <person name="Scholtmeijer K."/>
            <person name="Baars J.J.P."/>
            <person name="van Peer A."/>
        </authorList>
    </citation>
    <scope>NUCLEOTIDE SEQUENCE [LARGE SCALE GENOMIC DNA]</scope>
    <source>
        <strain evidence="3 4">H119_p4</strain>
    </source>
</reference>
<dbReference type="Proteomes" id="UP000629468">
    <property type="component" value="Unassembled WGS sequence"/>
</dbReference>
<dbReference type="InterPro" id="IPR000467">
    <property type="entry name" value="G_patch_dom"/>
</dbReference>
<dbReference type="Pfam" id="PF01585">
    <property type="entry name" value="G-patch"/>
    <property type="match status" value="1"/>
</dbReference>
<accession>A0A8H7KHC4</accession>
<dbReference type="SMART" id="SM01173">
    <property type="entry name" value="DUF4187"/>
    <property type="match status" value="1"/>
</dbReference>
<dbReference type="PANTHER" id="PTHR21032">
    <property type="entry name" value="G PATCH DOMAIN-CONTAINING PROTEIN 11"/>
    <property type="match status" value="1"/>
</dbReference>
<feature type="region of interest" description="Disordered" evidence="1">
    <location>
        <begin position="33"/>
        <end position="93"/>
    </location>
</feature>
<feature type="compositionally biased region" description="Basic and acidic residues" evidence="1">
    <location>
        <begin position="166"/>
        <end position="201"/>
    </location>
</feature>
<evidence type="ECO:0000259" key="2">
    <source>
        <dbReference type="PROSITE" id="PS50174"/>
    </source>
</evidence>
<dbReference type="GO" id="GO:0003676">
    <property type="term" value="F:nucleic acid binding"/>
    <property type="evidence" value="ECO:0007669"/>
    <property type="project" value="InterPro"/>
</dbReference>
<dbReference type="GO" id="GO:0000776">
    <property type="term" value="C:kinetochore"/>
    <property type="evidence" value="ECO:0007669"/>
    <property type="project" value="TreeGrafter"/>
</dbReference>
<sequence>MTEYRVIDPNIEIRYMSDDDDYLSDKFLAEAAKDAASPKTYSQLRKQAISKSHAKNTVNKTKSKRQRELEAREEGLSKSLFERAQEDEQTGLSSGNKALSMMMKMGFKPGQALGRQTEDPIPQNVESPEPAKRSISPLLHNTEPIPLNEWTGKKGIGTAKRARSPGTRDRIAKMAKMEEVATHRSFRDRARQEYEQRKSENRLGPAQRTCITLDEKAGKTLNVLWLNPNLPETFPNGLGESLALYQEKDVLAFTTDTIEEQLKKRMQADALLALPQLDDDAEDEEGGINTTLSTGTSEKKKELIELNQKYNPDFLEEVVQFLRLEPQDRLHLTLSYLRNTYAYCFYCGTKYENQEELMEQCPGPEEDDHD</sequence>
<name>A0A8H7KHC4_AGABI</name>
<feature type="region of interest" description="Disordered" evidence="1">
    <location>
        <begin position="121"/>
        <end position="201"/>
    </location>
</feature>
<evidence type="ECO:0000256" key="1">
    <source>
        <dbReference type="SAM" id="MobiDB-lite"/>
    </source>
</evidence>
<dbReference type="PROSITE" id="PS50174">
    <property type="entry name" value="G_PATCH"/>
    <property type="match status" value="1"/>
</dbReference>
<comment type="caution">
    <text evidence="3">The sequence shown here is derived from an EMBL/GenBank/DDBJ whole genome shotgun (WGS) entry which is preliminary data.</text>
</comment>
<gene>
    <name evidence="3" type="ORF">Agabi119p4_4478</name>
</gene>
<evidence type="ECO:0000313" key="4">
    <source>
        <dbReference type="Proteomes" id="UP000629468"/>
    </source>
</evidence>
<dbReference type="AlphaFoldDB" id="A0A8H7KHC4"/>
<proteinExistence type="predicted"/>
<feature type="compositionally biased region" description="Basic and acidic residues" evidence="1">
    <location>
        <begin position="66"/>
        <end position="86"/>
    </location>
</feature>